<feature type="chain" id="PRO_5042948040" description="DUF4360 domain containing protein" evidence="1">
    <location>
        <begin position="16"/>
        <end position="213"/>
    </location>
</feature>
<dbReference type="AlphaFoldDB" id="A0AAN6M5X9"/>
<protein>
    <recommendedName>
        <fullName evidence="4">DUF4360 domain containing protein</fullName>
    </recommendedName>
</protein>
<organism evidence="2 3">
    <name type="scientific">Pseudopithomyces chartarum</name>
    <dbReference type="NCBI Taxonomy" id="1892770"/>
    <lineage>
        <taxon>Eukaryota</taxon>
        <taxon>Fungi</taxon>
        <taxon>Dikarya</taxon>
        <taxon>Ascomycota</taxon>
        <taxon>Pezizomycotina</taxon>
        <taxon>Dothideomycetes</taxon>
        <taxon>Pleosporomycetidae</taxon>
        <taxon>Pleosporales</taxon>
        <taxon>Massarineae</taxon>
        <taxon>Didymosphaeriaceae</taxon>
        <taxon>Pseudopithomyces</taxon>
    </lineage>
</organism>
<dbReference type="PANTHER" id="PTHR38847:SF1">
    <property type="entry name" value="PSEUDOURIDINE SYNTHASE RSUA_RLUA-LIKE DOMAIN-CONTAINING PROTEIN"/>
    <property type="match status" value="1"/>
</dbReference>
<dbReference type="Proteomes" id="UP001280581">
    <property type="component" value="Unassembled WGS sequence"/>
</dbReference>
<accession>A0AAN6M5X9</accession>
<sequence>MKALTILFLTTLTASTPTLLPRQGDIPPPGSDPPWAPQYSGTGCPQGTLDSRLYGEKSRLTASFGAFNVYSGPAVSVKDRVKNCQVKFRLKAEQGNQYSIEGIDYRGYASLDQGISVEGQVVYYFSNAVNTTTIRTTFQGPMLGDFIQHEDAKADALTWSSCGETGDLVVNTRLGFRTSSSTGYNQLTGDSVNERFEHSYHLRWRKCGGDVVG</sequence>
<dbReference type="PANTHER" id="PTHR38847">
    <property type="match status" value="1"/>
</dbReference>
<proteinExistence type="predicted"/>
<keyword evidence="1" id="KW-0732">Signal</keyword>
<reference evidence="2 3" key="1">
    <citation type="submission" date="2021-02" db="EMBL/GenBank/DDBJ databases">
        <title>Genome assembly of Pseudopithomyces chartarum.</title>
        <authorList>
            <person name="Jauregui R."/>
            <person name="Singh J."/>
            <person name="Voisey C."/>
        </authorList>
    </citation>
    <scope>NUCLEOTIDE SEQUENCE [LARGE SCALE GENOMIC DNA]</scope>
    <source>
        <strain evidence="2 3">AGR01</strain>
    </source>
</reference>
<evidence type="ECO:0000313" key="2">
    <source>
        <dbReference type="EMBL" id="KAK3216378.1"/>
    </source>
</evidence>
<feature type="signal peptide" evidence="1">
    <location>
        <begin position="1"/>
        <end position="15"/>
    </location>
</feature>
<gene>
    <name evidence="2" type="ORF">GRF29_8g3099791</name>
</gene>
<name>A0AAN6M5X9_9PLEO</name>
<dbReference type="EMBL" id="WVTA01000002">
    <property type="protein sequence ID" value="KAK3216378.1"/>
    <property type="molecule type" value="Genomic_DNA"/>
</dbReference>
<evidence type="ECO:0000313" key="3">
    <source>
        <dbReference type="Proteomes" id="UP001280581"/>
    </source>
</evidence>
<comment type="caution">
    <text evidence="2">The sequence shown here is derived from an EMBL/GenBank/DDBJ whole genome shotgun (WGS) entry which is preliminary data.</text>
</comment>
<dbReference type="InterPro" id="IPR025649">
    <property type="entry name" value="DUF4360"/>
</dbReference>
<dbReference type="Pfam" id="PF14273">
    <property type="entry name" value="DUF4360"/>
    <property type="match status" value="1"/>
</dbReference>
<keyword evidence="3" id="KW-1185">Reference proteome</keyword>
<evidence type="ECO:0008006" key="4">
    <source>
        <dbReference type="Google" id="ProtNLM"/>
    </source>
</evidence>
<evidence type="ECO:0000256" key="1">
    <source>
        <dbReference type="SAM" id="SignalP"/>
    </source>
</evidence>